<reference evidence="1 2" key="1">
    <citation type="journal article" date="2012" name="Nat. Genet.">
        <title>Plasmodium cynomolgi genome sequences provide insight into Plasmodium vivax and the monkey malaria clade.</title>
        <authorList>
            <person name="Tachibana S."/>
            <person name="Sullivan S.A."/>
            <person name="Kawai S."/>
            <person name="Nakamura S."/>
            <person name="Kim H.R."/>
            <person name="Goto N."/>
            <person name="Arisue N."/>
            <person name="Palacpac N.M.Q."/>
            <person name="Honma H."/>
            <person name="Yagi M."/>
            <person name="Tougan T."/>
            <person name="Katakai Y."/>
            <person name="Kaneko O."/>
            <person name="Mita T."/>
            <person name="Kita K."/>
            <person name="Yasutomi Y."/>
            <person name="Sutton P.L."/>
            <person name="Shakhbatyan R."/>
            <person name="Horii T."/>
            <person name="Yasunaga T."/>
            <person name="Barnwell J.W."/>
            <person name="Escalante A.A."/>
            <person name="Carlton J.M."/>
            <person name="Tanabe K."/>
        </authorList>
    </citation>
    <scope>NUCLEOTIDE SEQUENCE [LARGE SCALE GENOMIC DNA]</scope>
    <source>
        <strain evidence="1 2">B</strain>
    </source>
</reference>
<dbReference type="GeneID" id="14695734"/>
<protein>
    <submittedName>
        <fullName evidence="1">VIR-like CYIR protein</fullName>
    </submittedName>
</protein>
<accession>K6V278</accession>
<proteinExistence type="predicted"/>
<organism evidence="1 2">
    <name type="scientific">Plasmodium cynomolgi (strain B)</name>
    <dbReference type="NCBI Taxonomy" id="1120755"/>
    <lineage>
        <taxon>Eukaryota</taxon>
        <taxon>Sar</taxon>
        <taxon>Alveolata</taxon>
        <taxon>Apicomplexa</taxon>
        <taxon>Aconoidasida</taxon>
        <taxon>Haemosporida</taxon>
        <taxon>Plasmodiidae</taxon>
        <taxon>Plasmodium</taxon>
        <taxon>Plasmodium (Plasmodium)</taxon>
    </lineage>
</organism>
<sequence>MDSKYQNNETIKSLCRILLKNLNDNVQINVNKSIPCNRYKLLSYWLYNKIEQFFTLNFDKIDRKNLYDEYARIWKLFVNYSFRRNLNNCQPEPVSVFDDKWTVRKEFYEYCEDYNTFKKSCTHSSSTCGKYYEYLENKSDLYDQFLTLNLNKHQDEDSSSYEIYKYYDPRTLLYNLPCTFKISPDGRREYVKTSTRNLYQPIVQPDAASQYR</sequence>
<dbReference type="Pfam" id="PF05795">
    <property type="entry name" value="Plasmodium_Vir"/>
    <property type="match status" value="1"/>
</dbReference>
<dbReference type="VEuPathDB" id="PlasmoDB:PCYB_147780"/>
<keyword evidence="2" id="KW-1185">Reference proteome</keyword>
<dbReference type="OrthoDB" id="387985at2759"/>
<dbReference type="InterPro" id="IPR008780">
    <property type="entry name" value="Plasmodium_Vir"/>
</dbReference>
<dbReference type="PhylomeDB" id="K6V278"/>
<dbReference type="AlphaFoldDB" id="K6V278"/>
<gene>
    <name evidence="1" type="ORF">PCYB_147780</name>
</gene>
<dbReference type="RefSeq" id="XP_004225297.1">
    <property type="nucleotide sequence ID" value="XM_004225249.1"/>
</dbReference>
<evidence type="ECO:0000313" key="1">
    <source>
        <dbReference type="EMBL" id="GAB69350.1"/>
    </source>
</evidence>
<name>K6V278_PLACD</name>
<dbReference type="Proteomes" id="UP000006319">
    <property type="component" value="Chromosome 14"/>
</dbReference>
<feature type="non-terminal residue" evidence="1">
    <location>
        <position position="212"/>
    </location>
</feature>
<dbReference type="EMBL" id="DF157106">
    <property type="protein sequence ID" value="GAB69350.1"/>
    <property type="molecule type" value="Genomic_DNA"/>
</dbReference>
<evidence type="ECO:0000313" key="2">
    <source>
        <dbReference type="Proteomes" id="UP000006319"/>
    </source>
</evidence>
<dbReference type="OMA" id="RNLNNCQ"/>
<dbReference type="KEGG" id="pcy:PCYB_147780"/>